<evidence type="ECO:0000313" key="2">
    <source>
        <dbReference type="EMBL" id="KAG0274033.1"/>
    </source>
</evidence>
<keyword evidence="1" id="KW-0175">Coiled coil</keyword>
<accession>A0ABQ7JI15</accession>
<feature type="non-terminal residue" evidence="2">
    <location>
        <position position="1"/>
    </location>
</feature>
<feature type="non-terminal residue" evidence="2">
    <location>
        <position position="717"/>
    </location>
</feature>
<protein>
    <submittedName>
        <fullName evidence="2">Uncharacterized protein</fullName>
    </submittedName>
</protein>
<dbReference type="PANTHER" id="PTHR47679:SF2">
    <property type="entry name" value="C-TERMINAL OF ROC (COR) DOMAIN-CONTAINING PROTEIN"/>
    <property type="match status" value="1"/>
</dbReference>
<name>A0ABQ7JI15_9FUNG</name>
<dbReference type="PANTHER" id="PTHR47679">
    <property type="entry name" value="PROTEIN TORNADO 1"/>
    <property type="match status" value="1"/>
</dbReference>
<proteinExistence type="predicted"/>
<reference evidence="2 3" key="1">
    <citation type="journal article" date="2020" name="Fungal Divers.">
        <title>Resolving the Mortierellaceae phylogeny through synthesis of multi-gene phylogenetics and phylogenomics.</title>
        <authorList>
            <person name="Vandepol N."/>
            <person name="Liber J."/>
            <person name="Desiro A."/>
            <person name="Na H."/>
            <person name="Kennedy M."/>
            <person name="Barry K."/>
            <person name="Grigoriev I.V."/>
            <person name="Miller A.N."/>
            <person name="O'Donnell K."/>
            <person name="Stajich J.E."/>
            <person name="Bonito G."/>
        </authorList>
    </citation>
    <scope>NUCLEOTIDE SEQUENCE [LARGE SCALE GENOMIC DNA]</scope>
    <source>
        <strain evidence="2 3">AD045</strain>
    </source>
</reference>
<gene>
    <name evidence="2" type="ORF">BGZ96_004555</name>
</gene>
<keyword evidence="3" id="KW-1185">Reference proteome</keyword>
<evidence type="ECO:0000313" key="3">
    <source>
        <dbReference type="Proteomes" id="UP001194696"/>
    </source>
</evidence>
<evidence type="ECO:0000256" key="1">
    <source>
        <dbReference type="SAM" id="Coils"/>
    </source>
</evidence>
<comment type="caution">
    <text evidence="2">The sequence shown here is derived from an EMBL/GenBank/DDBJ whole genome shotgun (WGS) entry which is preliminary data.</text>
</comment>
<dbReference type="Proteomes" id="UP001194696">
    <property type="component" value="Unassembled WGS sequence"/>
</dbReference>
<organism evidence="2 3">
    <name type="scientific">Linnemannia gamsii</name>
    <dbReference type="NCBI Taxonomy" id="64522"/>
    <lineage>
        <taxon>Eukaryota</taxon>
        <taxon>Fungi</taxon>
        <taxon>Fungi incertae sedis</taxon>
        <taxon>Mucoromycota</taxon>
        <taxon>Mortierellomycotina</taxon>
        <taxon>Mortierellomycetes</taxon>
        <taxon>Mortierellales</taxon>
        <taxon>Mortierellaceae</taxon>
        <taxon>Linnemannia</taxon>
    </lineage>
</organism>
<feature type="coiled-coil region" evidence="1">
    <location>
        <begin position="323"/>
        <end position="367"/>
    </location>
</feature>
<sequence length="717" mass="80642">TPNAAMHTQSVRRISPPIDPPVFQSFRRADDPDIPESILNLQAHALNIDEQIIYWSDIELFIPSARLIRNGSSVVKPLRDSEYRTAVQMSYSTPVWDVTMKNKILIPRRIKYYPGVVLVIGSSATGRVHVDSLMATSSLAPASNRADTSSNLPGNPTTVAQLMLLPLFQLPSLPPILSPDDAVEILHITSPPAEKPFGDISISRVSTTFSLSPSASVEVAPKAAQFQKIVKLASKKAQAFQVEQRFISFLDRNIQERIRASSNAYNLSVEALNDGRMEESERLKKDFNGHFQELKAVMAKNTDPAAHTVELLLTMIDKQNEFNAKQEEMKQLLIDARKALEAKQDELNAKQAELESKQDEIKELQIQALGQLAVLQTRIKAVLTQTYELHEYPIPRLFVVLPQNPSRWDRANRFSNKFRLYFLCECGEHTKSINSKTKTHHIHIAKHDGYEIARPSEFFKQYGPYVLTILKMLKFGISVAGVAIPAISHLVRADVIDQASTYLQKLKDDIEPGMNQVITLMDDVSVDEGAAIEGFGEDMENKMALEGADLRKLDTFLKDKDGNKVLGDIFRTVTDEGHVKWVCIDHYRENYQENTAKEFQRVLDSVGGLVDEHLGRVEVKLRSKVLADKFWSVLGKTRSVYELDVDLDWACNMSDLEAMEDALTKSRVSILRLDIKQFQLSLGNTPSSASAEVAVHRIMELLHMKVIHIILPKELAK</sequence>
<dbReference type="EMBL" id="JAAAIM010002114">
    <property type="protein sequence ID" value="KAG0274033.1"/>
    <property type="molecule type" value="Genomic_DNA"/>
</dbReference>